<dbReference type="EMBL" id="BMAC01000062">
    <property type="protein sequence ID" value="GFP83342.1"/>
    <property type="molecule type" value="Genomic_DNA"/>
</dbReference>
<keyword evidence="3" id="KW-0328">Glycosyltransferase</keyword>
<keyword evidence="4" id="KW-1185">Reference proteome</keyword>
<reference evidence="3" key="1">
    <citation type="submission" date="2020-07" db="EMBL/GenBank/DDBJ databases">
        <title>Ethylene signaling mediates host invasion by parasitic plants.</title>
        <authorList>
            <person name="Yoshida S."/>
        </authorList>
    </citation>
    <scope>NUCLEOTIDE SEQUENCE</scope>
    <source>
        <strain evidence="3">Okayama</strain>
    </source>
</reference>
<dbReference type="Pfam" id="PF00337">
    <property type="entry name" value="Gal-bind_lectin"/>
    <property type="match status" value="1"/>
</dbReference>
<proteinExistence type="predicted"/>
<dbReference type="Proteomes" id="UP000653305">
    <property type="component" value="Unassembled WGS sequence"/>
</dbReference>
<evidence type="ECO:0000259" key="2">
    <source>
        <dbReference type="PROSITE" id="PS51304"/>
    </source>
</evidence>
<evidence type="ECO:0000313" key="4">
    <source>
        <dbReference type="Proteomes" id="UP000653305"/>
    </source>
</evidence>
<evidence type="ECO:0000256" key="1">
    <source>
        <dbReference type="RuleBase" id="RU102079"/>
    </source>
</evidence>
<gene>
    <name evidence="3" type="ORF">PHJA_000477600</name>
</gene>
<dbReference type="PROSITE" id="PS51304">
    <property type="entry name" value="GALECTIN"/>
    <property type="match status" value="1"/>
</dbReference>
<comment type="caution">
    <text evidence="3">The sequence shown here is derived from an EMBL/GenBank/DDBJ whole genome shotgun (WGS) entry which is preliminary data.</text>
</comment>
<accession>A0A830BBB5</accession>
<organism evidence="3 4">
    <name type="scientific">Phtheirospermum japonicum</name>
    <dbReference type="NCBI Taxonomy" id="374723"/>
    <lineage>
        <taxon>Eukaryota</taxon>
        <taxon>Viridiplantae</taxon>
        <taxon>Streptophyta</taxon>
        <taxon>Embryophyta</taxon>
        <taxon>Tracheophyta</taxon>
        <taxon>Spermatophyta</taxon>
        <taxon>Magnoliopsida</taxon>
        <taxon>eudicotyledons</taxon>
        <taxon>Gunneridae</taxon>
        <taxon>Pentapetalae</taxon>
        <taxon>asterids</taxon>
        <taxon>lamiids</taxon>
        <taxon>Lamiales</taxon>
        <taxon>Orobanchaceae</taxon>
        <taxon>Orobanchaceae incertae sedis</taxon>
        <taxon>Phtheirospermum</taxon>
    </lineage>
</organism>
<dbReference type="InterPro" id="IPR001079">
    <property type="entry name" value="Galectin_CRD"/>
</dbReference>
<dbReference type="GO" id="GO:0016757">
    <property type="term" value="F:glycosyltransferase activity"/>
    <property type="evidence" value="ECO:0007669"/>
    <property type="project" value="UniProtKB-KW"/>
</dbReference>
<keyword evidence="3" id="KW-0808">Transferase</keyword>
<protein>
    <recommendedName>
        <fullName evidence="1">Galectin</fullName>
    </recommendedName>
</protein>
<evidence type="ECO:0000313" key="3">
    <source>
        <dbReference type="EMBL" id="GFP83342.1"/>
    </source>
</evidence>
<sequence length="112" mass="12556">MLTGGEFMKKGKMMVIPCGLSLGSHITVVGRPRWAHVDNISRIVLAKDAMISQFMMELRGLRAVDGEDPPRILHYNPRLKGDWSGRPGNELNTKFGTAFQYAFTVHMIILRG</sequence>
<keyword evidence="1" id="KW-0430">Lectin</keyword>
<feature type="domain" description="Galectin" evidence="2">
    <location>
        <begin position="12"/>
        <end position="112"/>
    </location>
</feature>
<dbReference type="OrthoDB" id="1476985at2759"/>
<dbReference type="GO" id="GO:0030246">
    <property type="term" value="F:carbohydrate binding"/>
    <property type="evidence" value="ECO:0007669"/>
    <property type="project" value="UniProtKB-UniRule"/>
</dbReference>
<name>A0A830BBB5_9LAMI</name>
<dbReference type="AlphaFoldDB" id="A0A830BBB5"/>